<dbReference type="InterPro" id="IPR049362">
    <property type="entry name" value="TTI1_rpt"/>
</dbReference>
<feature type="compositionally biased region" description="Pro residues" evidence="1">
    <location>
        <begin position="782"/>
        <end position="792"/>
    </location>
</feature>
<dbReference type="Gene3D" id="1.25.10.10">
    <property type="entry name" value="Leucine-rich Repeat Variant"/>
    <property type="match status" value="2"/>
</dbReference>
<evidence type="ECO:0000256" key="1">
    <source>
        <dbReference type="SAM" id="MobiDB-lite"/>
    </source>
</evidence>
<evidence type="ECO:0000259" key="3">
    <source>
        <dbReference type="Pfam" id="PF24181"/>
    </source>
</evidence>
<evidence type="ECO:0000313" key="5">
    <source>
        <dbReference type="Proteomes" id="UP001590951"/>
    </source>
</evidence>
<evidence type="ECO:0008006" key="6">
    <source>
        <dbReference type="Google" id="ProtNLM"/>
    </source>
</evidence>
<dbReference type="InterPro" id="IPR011989">
    <property type="entry name" value="ARM-like"/>
</dbReference>
<accession>A0ABR4B4F8</accession>
<dbReference type="InterPro" id="IPR057567">
    <property type="entry name" value="TPR_TTI1_C"/>
</dbReference>
<dbReference type="InterPro" id="IPR016024">
    <property type="entry name" value="ARM-type_fold"/>
</dbReference>
<dbReference type="InterPro" id="IPR052587">
    <property type="entry name" value="TELO2-interacting_protein_1"/>
</dbReference>
<dbReference type="Proteomes" id="UP001590951">
    <property type="component" value="Unassembled WGS sequence"/>
</dbReference>
<keyword evidence="5" id="KW-1185">Reference proteome</keyword>
<dbReference type="InterPro" id="IPR057566">
    <property type="entry name" value="TPR_TTI1_N"/>
</dbReference>
<protein>
    <recommendedName>
        <fullName evidence="6">ARM repeat-containing protein</fullName>
    </recommendedName>
</protein>
<organism evidence="4 5">
    <name type="scientific">Lepraria finkii</name>
    <dbReference type="NCBI Taxonomy" id="1340010"/>
    <lineage>
        <taxon>Eukaryota</taxon>
        <taxon>Fungi</taxon>
        <taxon>Dikarya</taxon>
        <taxon>Ascomycota</taxon>
        <taxon>Pezizomycotina</taxon>
        <taxon>Lecanoromycetes</taxon>
        <taxon>OSLEUM clade</taxon>
        <taxon>Lecanoromycetidae</taxon>
        <taxon>Lecanorales</taxon>
        <taxon>Lecanorineae</taxon>
        <taxon>Stereocaulaceae</taxon>
        <taxon>Lepraria</taxon>
    </lineage>
</organism>
<sequence length="1015" mass="111098">MDEVRVKAFRALKPPCVELSQVALRYKGKKATGKDLIKALEDLQETLRAVIKQANTLDSKLAEYVFFPLSHIFRDTKDLPIRAVELALQCLQILVAHGWQSQLSPDLGKQLLILLTFLAGGSATDAKVKDINEELGSAAFDCLATLFEASRDPFLGDNIIQSHDVPILGHAVAVMLDGITDGPSAKVRLAALAALNNMISGIADDEALKNVFPGIVSSLTKVLSSKNGAKPSYRVLTASLATLTKILCKVISDDEAGESSEAQADAVAFIEAKEDGESSWATATAGQVRMALANILPLRYHERPEVRAAFFKLCVSVIEQCRKSLSQSIPMLTDTLIVLCSQASEIETANIFTLNGILAADASLLEIVKSSLHDWIVALPRVMQSNDDTRKRKALEQISTSFRVLQNQDIRLDTLNDSMAVNLRASVTAAIQDSSKAIRPVPESSLEVTQLLQFRSRSLSFTPVLFNESSSRIAMTGLQKLAEQLKALPTSISLQQGIVNVNALRSTSGDEQLASLWLSLQLLNDASVDASAVDQYLNLPPEYDAHEQLLDEVYSFSLDVLAKSTFEDEDRWRLQALALETVAIQARNQKYDFRPELVDALYPILERLGSNNAALQQHAMTCLNIVSNSCDYPDSASLIVDNADYLANAVALKLNTFDISPEAPQVLVMMIRLCGSALIPYLDDLVESVFSILACYHGYPKLVESLFSVLNAIVEEVAKSSTPLIEANSENNRPRAYQPTGIADLASILHTNLEQTTRPLSQLAPSPPEPTLDQDEEQSSSPPRPSSPPPAPLSKTDTLITSITSLTPSHLTTPSPALRLGILTLLTSALPILTSNTDNFLPIAATLWPVTSIRLYDSKENEPSTTLAAANALSILCKCAGDFLASRVEDDWDQVCKSYRRVEKEMKEESRTQSKVKGKENEIAKASTGRGMRWKAWNAVVGLLLVTVRDVGVTSEIEDGIFEMLGWLAFEREDVRDVLEMLNADTLWLIEEKARGEVLVKPHTLEGVHFRDVKL</sequence>
<evidence type="ECO:0000313" key="4">
    <source>
        <dbReference type="EMBL" id="KAL2051784.1"/>
    </source>
</evidence>
<proteinExistence type="predicted"/>
<dbReference type="Pfam" id="PF24173">
    <property type="entry name" value="TPR_TTI1_N"/>
    <property type="match status" value="1"/>
</dbReference>
<dbReference type="EMBL" id="JBHFEH010000032">
    <property type="protein sequence ID" value="KAL2051784.1"/>
    <property type="molecule type" value="Genomic_DNA"/>
</dbReference>
<feature type="domain" description="TTI1 C-terminal TPR" evidence="3">
    <location>
        <begin position="709"/>
        <end position="900"/>
    </location>
</feature>
<dbReference type="Pfam" id="PF21547">
    <property type="entry name" value="TTI1"/>
    <property type="match status" value="1"/>
</dbReference>
<dbReference type="SUPFAM" id="SSF48371">
    <property type="entry name" value="ARM repeat"/>
    <property type="match status" value="1"/>
</dbReference>
<feature type="domain" description="TTI1 N-terminal TPR" evidence="2">
    <location>
        <begin position="9"/>
        <end position="341"/>
    </location>
</feature>
<feature type="region of interest" description="Disordered" evidence="1">
    <location>
        <begin position="759"/>
        <end position="796"/>
    </location>
</feature>
<dbReference type="PANTHER" id="PTHR18460">
    <property type="entry name" value="TEL2 INTERACTING PROTEIN 1 TTI1 FAMILY MEMBER"/>
    <property type="match status" value="1"/>
</dbReference>
<comment type="caution">
    <text evidence="4">The sequence shown here is derived from an EMBL/GenBank/DDBJ whole genome shotgun (WGS) entry which is preliminary data.</text>
</comment>
<reference evidence="4 5" key="1">
    <citation type="submission" date="2024-09" db="EMBL/GenBank/DDBJ databases">
        <title>Rethinking Asexuality: The Enigmatic Case of Functional Sexual Genes in Lepraria (Stereocaulaceae).</title>
        <authorList>
            <person name="Doellman M."/>
            <person name="Sun Y."/>
            <person name="Barcenas-Pena A."/>
            <person name="Lumbsch H.T."/>
            <person name="Grewe F."/>
        </authorList>
    </citation>
    <scope>NUCLEOTIDE SEQUENCE [LARGE SCALE GENOMIC DNA]</scope>
    <source>
        <strain evidence="4 5">Grewe 0041</strain>
    </source>
</reference>
<evidence type="ECO:0000259" key="2">
    <source>
        <dbReference type="Pfam" id="PF24173"/>
    </source>
</evidence>
<gene>
    <name evidence="4" type="ORF">ABVK25_007940</name>
</gene>
<name>A0ABR4B4F8_9LECA</name>
<dbReference type="PANTHER" id="PTHR18460:SF3">
    <property type="entry name" value="TELO2-INTERACTING PROTEIN 1 HOMOLOG"/>
    <property type="match status" value="1"/>
</dbReference>
<dbReference type="Pfam" id="PF24181">
    <property type="entry name" value="TPR_TTI1_C"/>
    <property type="match status" value="1"/>
</dbReference>